<name>A0ABR0R277_GOSAR</name>
<keyword evidence="1" id="KW-0472">Membrane</keyword>
<evidence type="ECO:0000256" key="1">
    <source>
        <dbReference type="SAM" id="Phobius"/>
    </source>
</evidence>
<keyword evidence="3" id="KW-1185">Reference proteome</keyword>
<keyword evidence="1" id="KW-1133">Transmembrane helix</keyword>
<evidence type="ECO:0000313" key="3">
    <source>
        <dbReference type="Proteomes" id="UP001358586"/>
    </source>
</evidence>
<proteinExistence type="predicted"/>
<dbReference type="Proteomes" id="UP001358586">
    <property type="component" value="Chromosome 1"/>
</dbReference>
<reference evidence="2 3" key="1">
    <citation type="submission" date="2023-03" db="EMBL/GenBank/DDBJ databases">
        <title>WGS of Gossypium arboreum.</title>
        <authorList>
            <person name="Yu D."/>
        </authorList>
    </citation>
    <scope>NUCLEOTIDE SEQUENCE [LARGE SCALE GENOMIC DNA]</scope>
    <source>
        <tissue evidence="2">Leaf</tissue>
    </source>
</reference>
<gene>
    <name evidence="2" type="ORF">PVK06_001819</name>
</gene>
<protein>
    <submittedName>
        <fullName evidence="2">Uncharacterized protein</fullName>
    </submittedName>
</protein>
<organism evidence="2 3">
    <name type="scientific">Gossypium arboreum</name>
    <name type="common">Tree cotton</name>
    <name type="synonym">Gossypium nanking</name>
    <dbReference type="NCBI Taxonomy" id="29729"/>
    <lineage>
        <taxon>Eukaryota</taxon>
        <taxon>Viridiplantae</taxon>
        <taxon>Streptophyta</taxon>
        <taxon>Embryophyta</taxon>
        <taxon>Tracheophyta</taxon>
        <taxon>Spermatophyta</taxon>
        <taxon>Magnoliopsida</taxon>
        <taxon>eudicotyledons</taxon>
        <taxon>Gunneridae</taxon>
        <taxon>Pentapetalae</taxon>
        <taxon>rosids</taxon>
        <taxon>malvids</taxon>
        <taxon>Malvales</taxon>
        <taxon>Malvaceae</taxon>
        <taxon>Malvoideae</taxon>
        <taxon>Gossypium</taxon>
    </lineage>
</organism>
<sequence>MAILTVASAQVSEAPSPSPDAGAGFSADVSTAAVGAFHARFFFIFGKYCYLIQKYFWLDFTLKVIGGDISTIPGLSDAIKMAMPVVQLSSFLVVLLFIPLCQLLLQFIMNSGFTSAASPSVVLRIIIGSPLLHLRRHPSAASPIFCHPDFYYLPSNLLSFNPH</sequence>
<evidence type="ECO:0000313" key="2">
    <source>
        <dbReference type="EMBL" id="KAK5845624.1"/>
    </source>
</evidence>
<accession>A0ABR0R277</accession>
<keyword evidence="1" id="KW-0812">Transmembrane</keyword>
<dbReference type="EMBL" id="JARKNE010000001">
    <property type="protein sequence ID" value="KAK5845624.1"/>
    <property type="molecule type" value="Genomic_DNA"/>
</dbReference>
<feature type="transmembrane region" description="Helical" evidence="1">
    <location>
        <begin position="88"/>
        <end position="109"/>
    </location>
</feature>
<comment type="caution">
    <text evidence="2">The sequence shown here is derived from an EMBL/GenBank/DDBJ whole genome shotgun (WGS) entry which is preliminary data.</text>
</comment>